<dbReference type="Pfam" id="PF04149">
    <property type="entry name" value="DUF397"/>
    <property type="match status" value="1"/>
</dbReference>
<reference evidence="3 4" key="1">
    <citation type="submission" date="2021-08" db="EMBL/GenBank/DDBJ databases">
        <authorList>
            <person name="Ping M."/>
        </authorList>
    </citation>
    <scope>NUCLEOTIDE SEQUENCE [LARGE SCALE GENOMIC DNA]</scope>
    <source>
        <strain evidence="3 4">MG28</strain>
    </source>
</reference>
<evidence type="ECO:0000256" key="1">
    <source>
        <dbReference type="SAM" id="MobiDB-lite"/>
    </source>
</evidence>
<dbReference type="EMBL" id="CP080647">
    <property type="protein sequence ID" value="QYX79776.1"/>
    <property type="molecule type" value="Genomic_DNA"/>
</dbReference>
<dbReference type="RefSeq" id="WP_220648533.1">
    <property type="nucleotide sequence ID" value="NZ_CP080647.1"/>
</dbReference>
<feature type="region of interest" description="Disordered" evidence="1">
    <location>
        <begin position="1"/>
        <end position="20"/>
    </location>
</feature>
<protein>
    <submittedName>
        <fullName evidence="3">DUF397 domain-containing protein</fullName>
    </submittedName>
</protein>
<accession>A0ABX8XX75</accession>
<name>A0ABX8XX75_9ACTN</name>
<gene>
    <name evidence="3" type="ORF">K1J60_27540</name>
</gene>
<organism evidence="3 4">
    <name type="scientific">Streptomyces akebiae</name>
    <dbReference type="NCBI Taxonomy" id="2865673"/>
    <lineage>
        <taxon>Bacteria</taxon>
        <taxon>Bacillati</taxon>
        <taxon>Actinomycetota</taxon>
        <taxon>Actinomycetes</taxon>
        <taxon>Kitasatosporales</taxon>
        <taxon>Streptomycetaceae</taxon>
        <taxon>Streptomyces</taxon>
    </lineage>
</organism>
<dbReference type="Proteomes" id="UP000827138">
    <property type="component" value="Chromosome"/>
</dbReference>
<sequence>MTQIPTPSWFKSSHSGGSGTECVECAHTDNGTLIRDSKCREGDLILVQGKAWREFTEALKNVGL</sequence>
<feature type="domain" description="DUF397" evidence="2">
    <location>
        <begin position="8"/>
        <end position="60"/>
    </location>
</feature>
<evidence type="ECO:0000259" key="2">
    <source>
        <dbReference type="Pfam" id="PF04149"/>
    </source>
</evidence>
<proteinExistence type="predicted"/>
<keyword evidence="4" id="KW-1185">Reference proteome</keyword>
<evidence type="ECO:0000313" key="4">
    <source>
        <dbReference type="Proteomes" id="UP000827138"/>
    </source>
</evidence>
<evidence type="ECO:0000313" key="3">
    <source>
        <dbReference type="EMBL" id="QYX79776.1"/>
    </source>
</evidence>
<dbReference type="InterPro" id="IPR007278">
    <property type="entry name" value="DUF397"/>
</dbReference>
<feature type="compositionally biased region" description="Polar residues" evidence="1">
    <location>
        <begin position="1"/>
        <end position="15"/>
    </location>
</feature>